<keyword evidence="1" id="KW-0547">Nucleotide-binding</keyword>
<evidence type="ECO:0000313" key="1">
    <source>
        <dbReference type="EMBL" id="KAJ2801590.1"/>
    </source>
</evidence>
<keyword evidence="1" id="KW-0067">ATP-binding</keyword>
<proteinExistence type="predicted"/>
<reference evidence="1" key="1">
    <citation type="submission" date="2022-07" db="EMBL/GenBank/DDBJ databases">
        <title>Phylogenomic reconstructions and comparative analyses of Kickxellomycotina fungi.</title>
        <authorList>
            <person name="Reynolds N.K."/>
            <person name="Stajich J.E."/>
            <person name="Barry K."/>
            <person name="Grigoriev I.V."/>
            <person name="Crous P."/>
            <person name="Smith M.E."/>
        </authorList>
    </citation>
    <scope>NUCLEOTIDE SEQUENCE</scope>
    <source>
        <strain evidence="1">CBS 102833</strain>
    </source>
</reference>
<keyword evidence="1" id="KW-0347">Helicase</keyword>
<sequence>MDTNALFDVFNDAGGNDSDDSSSEAPLPLPSVLPISGLDNSAEDGNTTQSKRKKKNSKKDNGNERNPDLESGSDMDEDDTSKRSRREKARPDAIVLDTFEEDLQREVKPAGLDTSAADKETGNLVLSHSVRHQVAIPPDYSY</sequence>
<dbReference type="EMBL" id="JANBUP010002156">
    <property type="protein sequence ID" value="KAJ2801590.1"/>
    <property type="molecule type" value="Genomic_DNA"/>
</dbReference>
<organism evidence="1 2">
    <name type="scientific">Coemansia furcata</name>
    <dbReference type="NCBI Taxonomy" id="417177"/>
    <lineage>
        <taxon>Eukaryota</taxon>
        <taxon>Fungi</taxon>
        <taxon>Fungi incertae sedis</taxon>
        <taxon>Zoopagomycota</taxon>
        <taxon>Kickxellomycotina</taxon>
        <taxon>Kickxellomycetes</taxon>
        <taxon>Kickxellales</taxon>
        <taxon>Kickxellaceae</taxon>
        <taxon>Coemansia</taxon>
    </lineage>
</organism>
<keyword evidence="1" id="KW-0378">Hydrolase</keyword>
<dbReference type="Proteomes" id="UP001140096">
    <property type="component" value="Unassembled WGS sequence"/>
</dbReference>
<dbReference type="EC" id="3.6.4.13" evidence="1"/>
<evidence type="ECO:0000313" key="2">
    <source>
        <dbReference type="Proteomes" id="UP001140096"/>
    </source>
</evidence>
<comment type="caution">
    <text evidence="1">The sequence shown here is derived from an EMBL/GenBank/DDBJ whole genome shotgun (WGS) entry which is preliminary data.</text>
</comment>
<feature type="non-terminal residue" evidence="1">
    <location>
        <position position="142"/>
    </location>
</feature>
<accession>A0ACC1L5H6</accession>
<name>A0ACC1L5H6_9FUNG</name>
<keyword evidence="2" id="KW-1185">Reference proteome</keyword>
<gene>
    <name evidence="1" type="primary">MTR4_1</name>
    <name evidence="1" type="ORF">H4S07_004894</name>
</gene>
<protein>
    <submittedName>
        <fullName evidence="1">ATP-dependent RNA helicase mtr4</fullName>
        <ecNumber evidence="1">3.6.4.13</ecNumber>
    </submittedName>
</protein>